<dbReference type="InterPro" id="IPR000674">
    <property type="entry name" value="Ald_Oxase/Xan_DH_a/b"/>
</dbReference>
<dbReference type="SUPFAM" id="SSF56003">
    <property type="entry name" value="Molybdenum cofactor-binding domain"/>
    <property type="match status" value="1"/>
</dbReference>
<dbReference type="EMBL" id="JBHUEY010000012">
    <property type="protein sequence ID" value="MFD1785622.1"/>
    <property type="molecule type" value="Genomic_DNA"/>
</dbReference>
<evidence type="ECO:0000313" key="5">
    <source>
        <dbReference type="Proteomes" id="UP001597237"/>
    </source>
</evidence>
<keyword evidence="2" id="KW-0560">Oxidoreductase</keyword>
<dbReference type="Proteomes" id="UP001597237">
    <property type="component" value="Unassembled WGS sequence"/>
</dbReference>
<evidence type="ECO:0000313" key="4">
    <source>
        <dbReference type="EMBL" id="MFD1785622.1"/>
    </source>
</evidence>
<dbReference type="PANTHER" id="PTHR11908:SF132">
    <property type="entry name" value="ALDEHYDE OXIDASE 1-RELATED"/>
    <property type="match status" value="1"/>
</dbReference>
<dbReference type="InterPro" id="IPR016208">
    <property type="entry name" value="Ald_Oxase/xanthine_DH-like"/>
</dbReference>
<evidence type="ECO:0000256" key="1">
    <source>
        <dbReference type="ARBA" id="ARBA00022505"/>
    </source>
</evidence>
<sequence length="713" mass="75050">MSVGKPISRVEGRRKVTGGALYAADNMPPGLLYGVLVGSPVAAGRIVAVRTEAALQLTGVVRVLTARDMPRFGAVTAPAAVLRLPLQSDVVEYEDEPVAIVLGETLEAAEAGAARVRVEAEAVPALVPGHGGLSTAPGEAGLGAPMRKGDLQAGLKAARHRVVQEYSQPGRHHNPIEPSATVAWWQGGKVTLWDSVQRGTNVPLVIGQALGVPSADVRVIAPHTGGGFGCKGYVWPHEVLTAAAAKVVDRPVKIVLSRAQMYSMLTYQGFIRQEVDVGCDAQGRLTALRHGVVTTTPISETFSEPATEISKNLYACPAIWTSQAVERANVNLNNAMRAPVEGPGSWALESAMDELSHAAGIDPLDLRLANFAKVDPQHGKPWSSNKLREAYAEGARLYGWRGRAARPRQDGPWRIGHGMAACTMGNFRFPATARVRLAPPGRAVVEANTHDIGTGTQTVFVQIAAEALGLDASEVSIRWGDTNLPDAGPVHGSAATMCTGAAVQAAAADARRRLAEALGANADELDVRAALRRASAEVVGEGRFRLPGNAPFDADGGTSPYAMRTWGAVFVEVGIDEDFGIIRLRRAVGAYSAGRIINPKTARSQMTGGIIWGWGKAAMEGTPFEPTHARWLAKNLSNVSIPVNADIPADIQIHFVDEFDPHASPTGARGIGELASTGVAAAVANAVFDAVGVRVRHLPITPATLLKRLAAPA</sequence>
<dbReference type="PANTHER" id="PTHR11908">
    <property type="entry name" value="XANTHINE DEHYDROGENASE"/>
    <property type="match status" value="1"/>
</dbReference>
<name>A0ABW4N662_9CAUL</name>
<dbReference type="SUPFAM" id="SSF54665">
    <property type="entry name" value="CO dehydrogenase molybdoprotein N-domain-like"/>
    <property type="match status" value="1"/>
</dbReference>
<protein>
    <submittedName>
        <fullName evidence="4">Xanthine dehydrogenase family protein molybdopterin-binding subunit</fullName>
    </submittedName>
</protein>
<feature type="domain" description="Aldehyde oxidase/xanthine dehydrogenase a/b hammerhead" evidence="3">
    <location>
        <begin position="17"/>
        <end position="124"/>
    </location>
</feature>
<dbReference type="Gene3D" id="3.30.365.10">
    <property type="entry name" value="Aldehyde oxidase/xanthine dehydrogenase, molybdopterin binding domain"/>
    <property type="match status" value="4"/>
</dbReference>
<organism evidence="4 5">
    <name type="scientific">Phenylobacterium terrae</name>
    <dbReference type="NCBI Taxonomy" id="2665495"/>
    <lineage>
        <taxon>Bacteria</taxon>
        <taxon>Pseudomonadati</taxon>
        <taxon>Pseudomonadota</taxon>
        <taxon>Alphaproteobacteria</taxon>
        <taxon>Caulobacterales</taxon>
        <taxon>Caulobacteraceae</taxon>
        <taxon>Phenylobacterium</taxon>
    </lineage>
</organism>
<gene>
    <name evidence="4" type="ORF">ACFSC0_19660</name>
</gene>
<dbReference type="Pfam" id="PF20256">
    <property type="entry name" value="MoCoBD_2"/>
    <property type="match status" value="1"/>
</dbReference>
<evidence type="ECO:0000256" key="2">
    <source>
        <dbReference type="ARBA" id="ARBA00023002"/>
    </source>
</evidence>
<dbReference type="RefSeq" id="WP_377281660.1">
    <property type="nucleotide sequence ID" value="NZ_JBHRSI010000004.1"/>
</dbReference>
<dbReference type="InterPro" id="IPR046867">
    <property type="entry name" value="AldOxase/xan_DH_MoCoBD2"/>
</dbReference>
<dbReference type="Gene3D" id="3.90.1170.50">
    <property type="entry name" value="Aldehyde oxidase/xanthine dehydrogenase, a/b hammerhead"/>
    <property type="match status" value="1"/>
</dbReference>
<proteinExistence type="predicted"/>
<dbReference type="InterPro" id="IPR037165">
    <property type="entry name" value="AldOxase/xan_DH_Mopterin-bd_sf"/>
</dbReference>
<reference evidence="5" key="1">
    <citation type="journal article" date="2019" name="Int. J. Syst. Evol. Microbiol.">
        <title>The Global Catalogue of Microorganisms (GCM) 10K type strain sequencing project: providing services to taxonomists for standard genome sequencing and annotation.</title>
        <authorList>
            <consortium name="The Broad Institute Genomics Platform"/>
            <consortium name="The Broad Institute Genome Sequencing Center for Infectious Disease"/>
            <person name="Wu L."/>
            <person name="Ma J."/>
        </authorList>
    </citation>
    <scope>NUCLEOTIDE SEQUENCE [LARGE SCALE GENOMIC DNA]</scope>
    <source>
        <strain evidence="5">DFY28</strain>
    </source>
</reference>
<keyword evidence="5" id="KW-1185">Reference proteome</keyword>
<accession>A0ABW4N662</accession>
<evidence type="ECO:0000259" key="3">
    <source>
        <dbReference type="SMART" id="SM01008"/>
    </source>
</evidence>
<keyword evidence="1" id="KW-0500">Molybdenum</keyword>
<dbReference type="Pfam" id="PF01315">
    <property type="entry name" value="Ald_Xan_dh_C"/>
    <property type="match status" value="1"/>
</dbReference>
<dbReference type="InterPro" id="IPR008274">
    <property type="entry name" value="AldOxase/xan_DH_MoCoBD1"/>
</dbReference>
<comment type="caution">
    <text evidence="4">The sequence shown here is derived from an EMBL/GenBank/DDBJ whole genome shotgun (WGS) entry which is preliminary data.</text>
</comment>
<dbReference type="Pfam" id="PF02738">
    <property type="entry name" value="MoCoBD_1"/>
    <property type="match status" value="1"/>
</dbReference>
<dbReference type="InterPro" id="IPR036856">
    <property type="entry name" value="Ald_Oxase/Xan_DH_a/b_sf"/>
</dbReference>
<dbReference type="SMART" id="SM01008">
    <property type="entry name" value="Ald_Xan_dh_C"/>
    <property type="match status" value="1"/>
</dbReference>